<feature type="compositionally biased region" description="Basic and acidic residues" evidence="1">
    <location>
        <begin position="557"/>
        <end position="608"/>
    </location>
</feature>
<sequence length="638" mass="71713">MGIPTPSGKNDDMSVMASAVKPPTTPPRQEPPKLALSPLKRDTPPPISNAPAWRTAQSFQHRAAMLSNFYNDFIVYLESINLLQTHNKILPESEASRFSQSILKADKLSNSFWILLRDIITHIRSLYLEGQDPQTTLVLGYSDIKIVVECPYCEELHEHRRVPDAGIGVPVIYPAGCGAFGRYRVVFPGDIDILTGTLGKEAIGLQVHKSGAYWVTVKDDVPDLERFFVVKYRPKKPLPTVAKALVVQEEVKIEVSLEVTGDTAEGEEAKSQEQMLFEAFQRLDIVEDKSYDPVPIPPTKQQGAIKRLQDIAKSCAAKLNKLDQVVGYHSKAGYTVTTDRWKESAVVRETRNKVEREADWQMCSVTEDEKTRVLGLVESDGFRTVCSCIRGPNYPDISMVSGLVEAERLESHLPLNNKQLASLVRELAKEIGHEFPKEIPKSASVVWKRELERKNNTASSAEHWHACHAEKKMLVRFLIMHTTWAPQGFSHNIFKYRSLLGKEAGVRSAFCLARSTKFWVSWDICDDCRKFIGRVEEKFGVYLSFQKMSDQAVPRVRVRESASEDEGEAAKEPEVKDAKEPEVKADAKEIEAEGAKEPEIKEELEQKKKKESKAKPRTRKAKSKASPAKDLDDGAKEA</sequence>
<evidence type="ECO:0000313" key="3">
    <source>
        <dbReference type="Proteomes" id="UP001370758"/>
    </source>
</evidence>
<comment type="caution">
    <text evidence="2">The sequence shown here is derived from an EMBL/GenBank/DDBJ whole genome shotgun (WGS) entry which is preliminary data.</text>
</comment>
<dbReference type="AlphaFoldDB" id="A0AAV9WLZ6"/>
<feature type="region of interest" description="Disordered" evidence="1">
    <location>
        <begin position="1"/>
        <end position="50"/>
    </location>
</feature>
<dbReference type="EMBL" id="JAVHJL010000001">
    <property type="protein sequence ID" value="KAK6511266.1"/>
    <property type="molecule type" value="Genomic_DNA"/>
</dbReference>
<reference evidence="2 3" key="1">
    <citation type="submission" date="2023-08" db="EMBL/GenBank/DDBJ databases">
        <authorList>
            <person name="Palmer J.M."/>
        </authorList>
    </citation>
    <scope>NUCLEOTIDE SEQUENCE [LARGE SCALE GENOMIC DNA]</scope>
    <source>
        <strain evidence="2 3">TWF481</strain>
    </source>
</reference>
<gene>
    <name evidence="2" type="ORF">TWF481_000186</name>
</gene>
<name>A0AAV9WLZ6_9PEZI</name>
<organism evidence="2 3">
    <name type="scientific">Arthrobotrys musiformis</name>
    <dbReference type="NCBI Taxonomy" id="47236"/>
    <lineage>
        <taxon>Eukaryota</taxon>
        <taxon>Fungi</taxon>
        <taxon>Dikarya</taxon>
        <taxon>Ascomycota</taxon>
        <taxon>Pezizomycotina</taxon>
        <taxon>Orbiliomycetes</taxon>
        <taxon>Orbiliales</taxon>
        <taxon>Orbiliaceae</taxon>
        <taxon>Arthrobotrys</taxon>
    </lineage>
</organism>
<evidence type="ECO:0000313" key="2">
    <source>
        <dbReference type="EMBL" id="KAK6511266.1"/>
    </source>
</evidence>
<evidence type="ECO:0000256" key="1">
    <source>
        <dbReference type="SAM" id="MobiDB-lite"/>
    </source>
</evidence>
<proteinExistence type="predicted"/>
<protein>
    <submittedName>
        <fullName evidence="2">Uncharacterized protein</fullName>
    </submittedName>
</protein>
<feature type="compositionally biased region" description="Basic residues" evidence="1">
    <location>
        <begin position="609"/>
        <end position="623"/>
    </location>
</feature>
<feature type="compositionally biased region" description="Basic and acidic residues" evidence="1">
    <location>
        <begin position="627"/>
        <end position="638"/>
    </location>
</feature>
<dbReference type="Proteomes" id="UP001370758">
    <property type="component" value="Unassembled WGS sequence"/>
</dbReference>
<feature type="region of interest" description="Disordered" evidence="1">
    <location>
        <begin position="554"/>
        <end position="638"/>
    </location>
</feature>
<keyword evidence="3" id="KW-1185">Reference proteome</keyword>
<accession>A0AAV9WLZ6</accession>